<comment type="caution">
    <text evidence="1">The sequence shown here is derived from an EMBL/GenBank/DDBJ whole genome shotgun (WGS) entry which is preliminary data.</text>
</comment>
<evidence type="ECO:0000313" key="1">
    <source>
        <dbReference type="EMBL" id="TWJ32463.1"/>
    </source>
</evidence>
<gene>
    <name evidence="1" type="ORF">JN12_00903</name>
</gene>
<reference evidence="1 2" key="1">
    <citation type="submission" date="2019-07" db="EMBL/GenBank/DDBJ databases">
        <title>Genomic Encyclopedia of Archaeal and Bacterial Type Strains, Phase II (KMG-II): from individual species to whole genera.</title>
        <authorList>
            <person name="Goeker M."/>
        </authorList>
    </citation>
    <scope>NUCLEOTIDE SEQUENCE [LARGE SCALE GENOMIC DNA]</scope>
    <source>
        <strain evidence="1 2">ATCC BAA-1139</strain>
    </source>
</reference>
<name>A0A562WQ52_9BACT</name>
<protein>
    <submittedName>
        <fullName evidence="1">Uncharacterized protein</fullName>
    </submittedName>
</protein>
<proteinExistence type="predicted"/>
<evidence type="ECO:0000313" key="2">
    <source>
        <dbReference type="Proteomes" id="UP000319449"/>
    </source>
</evidence>
<keyword evidence="2" id="KW-1185">Reference proteome</keyword>
<dbReference type="RefSeq" id="WP_145018838.1">
    <property type="nucleotide sequence ID" value="NZ_VLLN01000004.1"/>
</dbReference>
<dbReference type="EMBL" id="VLLN01000004">
    <property type="protein sequence ID" value="TWJ32463.1"/>
    <property type="molecule type" value="Genomic_DNA"/>
</dbReference>
<dbReference type="OrthoDB" id="2991384at2"/>
<organism evidence="1 2">
    <name type="scientific">Geobacter argillaceus</name>
    <dbReference type="NCBI Taxonomy" id="345631"/>
    <lineage>
        <taxon>Bacteria</taxon>
        <taxon>Pseudomonadati</taxon>
        <taxon>Thermodesulfobacteriota</taxon>
        <taxon>Desulfuromonadia</taxon>
        <taxon>Geobacterales</taxon>
        <taxon>Geobacteraceae</taxon>
        <taxon>Geobacter</taxon>
    </lineage>
</organism>
<dbReference type="AlphaFoldDB" id="A0A562WQ52"/>
<accession>A0A562WQ52</accession>
<sequence>MSGKNPEVKFKYIFNYGYNPVYVNGAHGGVSPRGELVVNFYLERTPLPNSITHEINANGTIGNVVGEEPDDLKNSVVRVVDSGVILNYESARNIHLWLGERLKEMESIEQAKAAFNFGKTEPGTSH</sequence>
<dbReference type="Proteomes" id="UP000319449">
    <property type="component" value="Unassembled WGS sequence"/>
</dbReference>